<dbReference type="SUPFAM" id="SSF56954">
    <property type="entry name" value="Outer membrane efflux proteins (OEP)"/>
    <property type="match status" value="1"/>
</dbReference>
<protein>
    <submittedName>
        <fullName evidence="1">Uncharacterized protein</fullName>
    </submittedName>
</protein>
<proteinExistence type="predicted"/>
<dbReference type="Proteomes" id="UP000886191">
    <property type="component" value="Unassembled WGS sequence"/>
</dbReference>
<dbReference type="EMBL" id="DRGL01000047">
    <property type="protein sequence ID" value="HEA21784.1"/>
    <property type="molecule type" value="Genomic_DNA"/>
</dbReference>
<sequence>MFDFRVAHARYYPSFGISADMGILAFDPNYLVRAPESVLYSLVGDLAAPLINRNAIEMAYANANAIICELSLTMRKVF</sequence>
<dbReference type="AlphaFoldDB" id="A0A831VVW3"/>
<dbReference type="Gene3D" id="1.20.1600.10">
    <property type="entry name" value="Outer membrane efflux proteins (OEP)"/>
    <property type="match status" value="1"/>
</dbReference>
<organism evidence="1">
    <name type="scientific">Pricia antarctica</name>
    <dbReference type="NCBI Taxonomy" id="641691"/>
    <lineage>
        <taxon>Bacteria</taxon>
        <taxon>Pseudomonadati</taxon>
        <taxon>Bacteroidota</taxon>
        <taxon>Flavobacteriia</taxon>
        <taxon>Flavobacteriales</taxon>
        <taxon>Flavobacteriaceae</taxon>
        <taxon>Pricia</taxon>
    </lineage>
</organism>
<reference evidence="1" key="1">
    <citation type="journal article" date="2020" name="mSystems">
        <title>Genome- and Community-Level Interaction Insights into Carbon Utilization and Element Cycling Functions of Hydrothermarchaeota in Hydrothermal Sediment.</title>
        <authorList>
            <person name="Zhou Z."/>
            <person name="Liu Y."/>
            <person name="Xu W."/>
            <person name="Pan J."/>
            <person name="Luo Z.H."/>
            <person name="Li M."/>
        </authorList>
    </citation>
    <scope>NUCLEOTIDE SEQUENCE [LARGE SCALE GENOMIC DNA]</scope>
    <source>
        <strain evidence="1">HyVt-345</strain>
    </source>
</reference>
<name>A0A831VVW3_9FLAO</name>
<evidence type="ECO:0000313" key="1">
    <source>
        <dbReference type="EMBL" id="HEA21784.1"/>
    </source>
</evidence>
<dbReference type="Gene3D" id="2.20.200.10">
    <property type="entry name" value="Outer membrane efflux proteins (OEP)"/>
    <property type="match status" value="1"/>
</dbReference>
<gene>
    <name evidence="1" type="ORF">ENH87_12820</name>
</gene>
<accession>A0A831VVW3</accession>
<comment type="caution">
    <text evidence="1">The sequence shown here is derived from an EMBL/GenBank/DDBJ whole genome shotgun (WGS) entry which is preliminary data.</text>
</comment>